<feature type="transmembrane region" description="Helical" evidence="1">
    <location>
        <begin position="81"/>
        <end position="99"/>
    </location>
</feature>
<keyword evidence="1" id="KW-0472">Membrane</keyword>
<proteinExistence type="predicted"/>
<dbReference type="AlphaFoldDB" id="A0A0H5RE59"/>
<reference evidence="2" key="1">
    <citation type="submission" date="2015-04" db="EMBL/GenBank/DDBJ databases">
        <title>The genome sequence of the plant pathogenic Rhizarian Plasmodiophora brassicae reveals insights in its biotrophic life cycle and the origin of chitin synthesis.</title>
        <authorList>
            <person name="Schwelm A."/>
            <person name="Fogelqvist J."/>
            <person name="Knaust A."/>
            <person name="Julke S."/>
            <person name="Lilja T."/>
            <person name="Dhandapani V."/>
            <person name="Bonilla-Rosso G."/>
            <person name="Karlsson M."/>
            <person name="Shevchenko A."/>
            <person name="Choi S.R."/>
            <person name="Kim H.G."/>
            <person name="Park J.Y."/>
            <person name="Lim Y.P."/>
            <person name="Ludwig-Muller J."/>
            <person name="Dixelius C."/>
        </authorList>
    </citation>
    <scope>NUCLEOTIDE SEQUENCE</scope>
    <source>
        <tissue evidence="2">Potato root galls</tissue>
    </source>
</reference>
<protein>
    <submittedName>
        <fullName evidence="2">Uncharacterized protein</fullName>
    </submittedName>
</protein>
<keyword evidence="1" id="KW-1133">Transmembrane helix</keyword>
<name>A0A0H5RE59_9EUKA</name>
<sequence>MSSTVLARKEISFVYLSLATGTVLLAVDVMDFVATGSYRVPRITPFAWRQNLVMGHAISFYFFLAGFFYSSEARIHKLVQLSWVSFAINIVAFVLRQVYDIYYRDYHPAEYVT</sequence>
<feature type="transmembrane region" description="Helical" evidence="1">
    <location>
        <begin position="53"/>
        <end position="69"/>
    </location>
</feature>
<dbReference type="EMBL" id="HACM01011836">
    <property type="protein sequence ID" value="CRZ12278.1"/>
    <property type="molecule type" value="Transcribed_RNA"/>
</dbReference>
<organism evidence="2">
    <name type="scientific">Spongospora subterranea</name>
    <dbReference type="NCBI Taxonomy" id="70186"/>
    <lineage>
        <taxon>Eukaryota</taxon>
        <taxon>Sar</taxon>
        <taxon>Rhizaria</taxon>
        <taxon>Endomyxa</taxon>
        <taxon>Phytomyxea</taxon>
        <taxon>Plasmodiophorida</taxon>
        <taxon>Plasmodiophoridae</taxon>
        <taxon>Spongospora</taxon>
    </lineage>
</organism>
<feature type="transmembrane region" description="Helical" evidence="1">
    <location>
        <begin position="12"/>
        <end position="33"/>
    </location>
</feature>
<evidence type="ECO:0000313" key="2">
    <source>
        <dbReference type="EMBL" id="CRZ12278.1"/>
    </source>
</evidence>
<keyword evidence="1" id="KW-0812">Transmembrane</keyword>
<evidence type="ECO:0000256" key="1">
    <source>
        <dbReference type="SAM" id="Phobius"/>
    </source>
</evidence>
<accession>A0A0H5RE59</accession>